<dbReference type="AlphaFoldDB" id="A0A7W4I7I7"/>
<evidence type="ECO:0000313" key="4">
    <source>
        <dbReference type="Proteomes" id="UP000550787"/>
    </source>
</evidence>
<feature type="compositionally biased region" description="Pro residues" evidence="1">
    <location>
        <begin position="95"/>
        <end position="107"/>
    </location>
</feature>
<dbReference type="Proteomes" id="UP000550787">
    <property type="component" value="Unassembled WGS sequence"/>
</dbReference>
<name>A0A7W4I7I7_GLUDI</name>
<feature type="region of interest" description="Disordered" evidence="1">
    <location>
        <begin position="20"/>
        <end position="107"/>
    </location>
</feature>
<evidence type="ECO:0000256" key="1">
    <source>
        <dbReference type="SAM" id="MobiDB-lite"/>
    </source>
</evidence>
<comment type="caution">
    <text evidence="3">The sequence shown here is derived from an EMBL/GenBank/DDBJ whole genome shotgun (WGS) entry which is preliminary data.</text>
</comment>
<evidence type="ECO:0000256" key="2">
    <source>
        <dbReference type="SAM" id="SignalP"/>
    </source>
</evidence>
<accession>A0A7W4I7I7</accession>
<proteinExistence type="predicted"/>
<keyword evidence="2" id="KW-0732">Signal</keyword>
<feature type="signal peptide" evidence="2">
    <location>
        <begin position="1"/>
        <end position="24"/>
    </location>
</feature>
<dbReference type="RefSeq" id="WP_041249232.1">
    <property type="nucleotide sequence ID" value="NZ_JABEQG010000037.1"/>
</dbReference>
<feature type="chain" id="PRO_5031562524" evidence="2">
    <location>
        <begin position="25"/>
        <end position="107"/>
    </location>
</feature>
<organism evidence="3 4">
    <name type="scientific">Gluconacetobacter diazotrophicus</name>
    <name type="common">Acetobacter diazotrophicus</name>
    <dbReference type="NCBI Taxonomy" id="33996"/>
    <lineage>
        <taxon>Bacteria</taxon>
        <taxon>Pseudomonadati</taxon>
        <taxon>Pseudomonadota</taxon>
        <taxon>Alphaproteobacteria</taxon>
        <taxon>Acetobacterales</taxon>
        <taxon>Acetobacteraceae</taxon>
        <taxon>Gluconacetobacter</taxon>
    </lineage>
</organism>
<sequence>MKSAVRLAAIVCCAALAGPGLSLAQGTQPPRIPPAANPHAAVPPERMGSTHSMLCASEMTPTQCVHPEKPGPPPEHAAPPGATPPSSEVPKKPSRPPSAPPPVTAPP</sequence>
<reference evidence="3 4" key="1">
    <citation type="submission" date="2020-04" db="EMBL/GenBank/DDBJ databases">
        <title>Description of novel Gluconacetobacter.</title>
        <authorList>
            <person name="Sombolestani A."/>
        </authorList>
    </citation>
    <scope>NUCLEOTIDE SEQUENCE [LARGE SCALE GENOMIC DNA]</scope>
    <source>
        <strain evidence="3 4">LMG 7603</strain>
    </source>
</reference>
<dbReference type="EMBL" id="JABEQG010000037">
    <property type="protein sequence ID" value="MBB2157654.1"/>
    <property type="molecule type" value="Genomic_DNA"/>
</dbReference>
<evidence type="ECO:0000313" key="3">
    <source>
        <dbReference type="EMBL" id="MBB2157654.1"/>
    </source>
</evidence>
<feature type="compositionally biased region" description="Pro residues" evidence="1">
    <location>
        <begin position="70"/>
        <end position="83"/>
    </location>
</feature>
<protein>
    <submittedName>
        <fullName evidence="3">Uncharacterized protein</fullName>
    </submittedName>
</protein>
<gene>
    <name evidence="3" type="ORF">HLH33_15265</name>
</gene>